<evidence type="ECO:0000256" key="1">
    <source>
        <dbReference type="ARBA" id="ARBA00004613"/>
    </source>
</evidence>
<organism evidence="10">
    <name type="scientific">Botryllus schlosseri</name>
    <name type="common">Golden star tunicate</name>
    <name type="synonym">Alcyonium schlosseri</name>
    <dbReference type="NCBI Taxonomy" id="30301"/>
    <lineage>
        <taxon>Eukaryota</taxon>
        <taxon>Metazoa</taxon>
        <taxon>Chordata</taxon>
        <taxon>Tunicata</taxon>
        <taxon>Ascidiacea</taxon>
        <taxon>Stolidobranchia</taxon>
        <taxon>Styelidae</taxon>
        <taxon>Botryllus</taxon>
    </lineage>
</organism>
<dbReference type="MEROPS" id="S01.422"/>
<comment type="similarity">
    <text evidence="7">Belongs to the peptidase S1 family. CLIP subfamily.</text>
</comment>
<keyword evidence="8" id="KW-0732">Signal</keyword>
<evidence type="ECO:0000256" key="8">
    <source>
        <dbReference type="SAM" id="SignalP"/>
    </source>
</evidence>
<evidence type="ECO:0000256" key="4">
    <source>
        <dbReference type="ARBA" id="ARBA00022801"/>
    </source>
</evidence>
<reference evidence="10" key="1">
    <citation type="journal article" date="1996" name="Mol. Mar. Biol. Biotechnol.">
        <title>Molecular cloning and sequence analysis of two cDNAs coding of putative anionic trypsinogens from the colonial Urochordate botryllus schlosseri (Ascidiacea).</title>
        <authorList>
            <person name="Mueller W.E.G."/>
        </authorList>
    </citation>
    <scope>NUCLEOTIDE SEQUENCE</scope>
</reference>
<dbReference type="PANTHER" id="PTHR24264">
    <property type="entry name" value="TRYPSIN-RELATED"/>
    <property type="match status" value="1"/>
</dbReference>
<evidence type="ECO:0000259" key="9">
    <source>
        <dbReference type="PROSITE" id="PS50240"/>
    </source>
</evidence>
<dbReference type="SUPFAM" id="SSF50494">
    <property type="entry name" value="Trypsin-like serine proteases"/>
    <property type="match status" value="1"/>
</dbReference>
<keyword evidence="5" id="KW-0720">Serine protease</keyword>
<reference evidence="10" key="2">
    <citation type="submission" date="1996-02" db="EMBL/GenBank/DDBJ databases">
        <authorList>
            <person name="Mueller W.E."/>
        </authorList>
    </citation>
    <scope>NUCLEOTIDE SEQUENCE</scope>
</reference>
<evidence type="ECO:0000256" key="2">
    <source>
        <dbReference type="ARBA" id="ARBA00022525"/>
    </source>
</evidence>
<evidence type="ECO:0000256" key="6">
    <source>
        <dbReference type="ARBA" id="ARBA00023157"/>
    </source>
</evidence>
<evidence type="ECO:0000313" key="10">
    <source>
        <dbReference type="EMBL" id="CAA65251.1"/>
    </source>
</evidence>
<dbReference type="PROSITE" id="PS50240">
    <property type="entry name" value="TRYPSIN_DOM"/>
    <property type="match status" value="1"/>
</dbReference>
<feature type="domain" description="Peptidase S1" evidence="9">
    <location>
        <begin position="19"/>
        <end position="243"/>
    </location>
</feature>
<comment type="subcellular location">
    <subcellularLocation>
        <location evidence="1">Secreted</location>
    </subcellularLocation>
</comment>
<evidence type="ECO:0000256" key="3">
    <source>
        <dbReference type="ARBA" id="ARBA00022670"/>
    </source>
</evidence>
<dbReference type="GO" id="GO:0004252">
    <property type="term" value="F:serine-type endopeptidase activity"/>
    <property type="evidence" value="ECO:0007669"/>
    <property type="project" value="InterPro"/>
</dbReference>
<accession>O01309</accession>
<name>O01309_BOTSH</name>
<dbReference type="InterPro" id="IPR001254">
    <property type="entry name" value="Trypsin_dom"/>
</dbReference>
<keyword evidence="2" id="KW-0964">Secreted</keyword>
<dbReference type="Pfam" id="PF00089">
    <property type="entry name" value="Trypsin"/>
    <property type="match status" value="1"/>
</dbReference>
<dbReference type="CDD" id="cd00190">
    <property type="entry name" value="Tryp_SPc"/>
    <property type="match status" value="1"/>
</dbReference>
<dbReference type="AlphaFoldDB" id="O01309"/>
<dbReference type="EMBL" id="X96387">
    <property type="protein sequence ID" value="CAA65251.1"/>
    <property type="molecule type" value="mRNA"/>
</dbReference>
<gene>
    <name evidence="10" type="primary">try1</name>
</gene>
<sequence>MKVFAILLLAFCGANADKIIGGSSASNGQFPSIIFQKKSGSFFCGGTIITPNRVLSAAHCEQNLVGLTVTGGTAYRNSGGVTISVSGKTVHPQYNSNTIQNDIMILNLASSFSYSSTIAAAPLASSSPSVGTESPLPDGAIPSAGIVSNLPNTLQYVNVNVISTATCNSRSSYNGAILSGMICMGNMNGGEDSCQGDSGGPAYIQGSTTIAGITSWGYGCAQPDQPGVYTDVAYYYSWINSNV</sequence>
<dbReference type="InterPro" id="IPR043504">
    <property type="entry name" value="Peptidase_S1_PA_chymotrypsin"/>
</dbReference>
<dbReference type="InterPro" id="IPR018114">
    <property type="entry name" value="TRYPSIN_HIS"/>
</dbReference>
<dbReference type="FunFam" id="2.40.10.10:FF:000002">
    <property type="entry name" value="Transmembrane protease serine"/>
    <property type="match status" value="1"/>
</dbReference>
<dbReference type="PROSITE" id="PS00134">
    <property type="entry name" value="TRYPSIN_HIS"/>
    <property type="match status" value="1"/>
</dbReference>
<dbReference type="GO" id="GO:0006508">
    <property type="term" value="P:proteolysis"/>
    <property type="evidence" value="ECO:0007669"/>
    <property type="project" value="UniProtKB-KW"/>
</dbReference>
<evidence type="ECO:0000256" key="5">
    <source>
        <dbReference type="ARBA" id="ARBA00022825"/>
    </source>
</evidence>
<protein>
    <submittedName>
        <fullName evidence="10">Trypsinogen</fullName>
    </submittedName>
</protein>
<feature type="chain" id="PRO_5004157421" evidence="8">
    <location>
        <begin position="17"/>
        <end position="243"/>
    </location>
</feature>
<dbReference type="Gene3D" id="2.40.10.10">
    <property type="entry name" value="Trypsin-like serine proteases"/>
    <property type="match status" value="3"/>
</dbReference>
<dbReference type="InterPro" id="IPR009003">
    <property type="entry name" value="Peptidase_S1_PA"/>
</dbReference>
<proteinExistence type="evidence at transcript level"/>
<dbReference type="InterPro" id="IPR001314">
    <property type="entry name" value="Peptidase_S1A"/>
</dbReference>
<dbReference type="GO" id="GO:0005615">
    <property type="term" value="C:extracellular space"/>
    <property type="evidence" value="ECO:0007669"/>
    <property type="project" value="TreeGrafter"/>
</dbReference>
<dbReference type="SMART" id="SM00020">
    <property type="entry name" value="Tryp_SPc"/>
    <property type="match status" value="1"/>
</dbReference>
<dbReference type="PANTHER" id="PTHR24264:SF65">
    <property type="entry name" value="SRCR DOMAIN-CONTAINING PROTEIN"/>
    <property type="match status" value="1"/>
</dbReference>
<keyword evidence="3" id="KW-0645">Protease</keyword>
<dbReference type="PRINTS" id="PR00722">
    <property type="entry name" value="CHYMOTRYPSIN"/>
</dbReference>
<keyword evidence="4" id="KW-0378">Hydrolase</keyword>
<keyword evidence="6" id="KW-1015">Disulfide bond</keyword>
<feature type="signal peptide" evidence="8">
    <location>
        <begin position="1"/>
        <end position="16"/>
    </location>
</feature>
<evidence type="ECO:0000256" key="7">
    <source>
        <dbReference type="ARBA" id="ARBA00024195"/>
    </source>
</evidence>
<dbReference type="InterPro" id="IPR050127">
    <property type="entry name" value="Serine_Proteases_S1"/>
</dbReference>